<name>A0ACB8TMA2_9APHY</name>
<comment type="caution">
    <text evidence="1">The sequence shown here is derived from an EMBL/GenBank/DDBJ whole genome shotgun (WGS) entry which is preliminary data.</text>
</comment>
<dbReference type="Proteomes" id="UP001055072">
    <property type="component" value="Unassembled WGS sequence"/>
</dbReference>
<organism evidence="1 2">
    <name type="scientific">Irpex rosettiformis</name>
    <dbReference type="NCBI Taxonomy" id="378272"/>
    <lineage>
        <taxon>Eukaryota</taxon>
        <taxon>Fungi</taxon>
        <taxon>Dikarya</taxon>
        <taxon>Basidiomycota</taxon>
        <taxon>Agaricomycotina</taxon>
        <taxon>Agaricomycetes</taxon>
        <taxon>Polyporales</taxon>
        <taxon>Irpicaceae</taxon>
        <taxon>Irpex</taxon>
    </lineage>
</organism>
<keyword evidence="2" id="KW-1185">Reference proteome</keyword>
<sequence>MGTLSHDIRLRLRSLKSLLSTLPNSIPFGENHYSFTGFTPSADDNEPSDRLVVEDTANLNSHTLRDLLSDEPLVAVPKPSQPLVTPV</sequence>
<accession>A0ACB8TMA2</accession>
<dbReference type="EMBL" id="MU274990">
    <property type="protein sequence ID" value="KAI0083140.1"/>
    <property type="molecule type" value="Genomic_DNA"/>
</dbReference>
<protein>
    <submittedName>
        <fullName evidence="1">Uncharacterized protein</fullName>
    </submittedName>
</protein>
<gene>
    <name evidence="1" type="ORF">BDY19DRAFT_1061081</name>
</gene>
<proteinExistence type="predicted"/>
<evidence type="ECO:0000313" key="2">
    <source>
        <dbReference type="Proteomes" id="UP001055072"/>
    </source>
</evidence>
<evidence type="ECO:0000313" key="1">
    <source>
        <dbReference type="EMBL" id="KAI0083140.1"/>
    </source>
</evidence>
<reference evidence="1" key="1">
    <citation type="journal article" date="2021" name="Environ. Microbiol.">
        <title>Gene family expansions and transcriptome signatures uncover fungal adaptations to wood decay.</title>
        <authorList>
            <person name="Hage H."/>
            <person name="Miyauchi S."/>
            <person name="Viragh M."/>
            <person name="Drula E."/>
            <person name="Min B."/>
            <person name="Chaduli D."/>
            <person name="Navarro D."/>
            <person name="Favel A."/>
            <person name="Norest M."/>
            <person name="Lesage-Meessen L."/>
            <person name="Balint B."/>
            <person name="Merenyi Z."/>
            <person name="de Eugenio L."/>
            <person name="Morin E."/>
            <person name="Martinez A.T."/>
            <person name="Baldrian P."/>
            <person name="Stursova M."/>
            <person name="Martinez M.J."/>
            <person name="Novotny C."/>
            <person name="Magnuson J.K."/>
            <person name="Spatafora J.W."/>
            <person name="Maurice S."/>
            <person name="Pangilinan J."/>
            <person name="Andreopoulos W."/>
            <person name="LaButti K."/>
            <person name="Hundley H."/>
            <person name="Na H."/>
            <person name="Kuo A."/>
            <person name="Barry K."/>
            <person name="Lipzen A."/>
            <person name="Henrissat B."/>
            <person name="Riley R."/>
            <person name="Ahrendt S."/>
            <person name="Nagy L.G."/>
            <person name="Grigoriev I.V."/>
            <person name="Martin F."/>
            <person name="Rosso M.N."/>
        </authorList>
    </citation>
    <scope>NUCLEOTIDE SEQUENCE</scope>
    <source>
        <strain evidence="1">CBS 384.51</strain>
    </source>
</reference>